<evidence type="ECO:0000313" key="3">
    <source>
        <dbReference type="Proteomes" id="UP001304300"/>
    </source>
</evidence>
<dbReference type="GO" id="GO:0043546">
    <property type="term" value="F:molybdopterin cofactor binding"/>
    <property type="evidence" value="ECO:0007669"/>
    <property type="project" value="TreeGrafter"/>
</dbReference>
<dbReference type="AlphaFoldDB" id="A0AAQ3LF39"/>
<dbReference type="GO" id="GO:0006790">
    <property type="term" value="P:sulfur compound metabolic process"/>
    <property type="evidence" value="ECO:0007669"/>
    <property type="project" value="TreeGrafter"/>
</dbReference>
<dbReference type="PANTHER" id="PTHR19372:SF7">
    <property type="entry name" value="SULFITE OXIDASE, MITOCHONDRIAL"/>
    <property type="match status" value="1"/>
</dbReference>
<dbReference type="KEGG" id="puo:RZN69_06625"/>
<dbReference type="Gene3D" id="2.60.40.650">
    <property type="match status" value="1"/>
</dbReference>
<evidence type="ECO:0000313" key="2">
    <source>
        <dbReference type="EMBL" id="WOO42760.1"/>
    </source>
</evidence>
<evidence type="ECO:0000259" key="1">
    <source>
        <dbReference type="Pfam" id="PF00174"/>
    </source>
</evidence>
<dbReference type="InterPro" id="IPR000572">
    <property type="entry name" value="OxRdtase_Mopterin-bd_dom"/>
</dbReference>
<sequence length="413" mass="46487">MKKHSPILPVSGLSDDLQALLKDLPYFTPEETFGNIGRGDPNPAKFDDATNRRVGLHRDTWKLEIEADSEHPRPDCLLMNPLLEKNGNAIDYAQLQKIAVNKRIAFPKLMTCLNLPEPLGMGMWVGVPLRDILMLAEPSILVRRVFFYGYHNDDIEQRFQASLSINRILEDPPGMPPIILCYEVNGMELTPARGAPVRIIAPESYGFRSVKWLQKIVVTHDHRANDTYAEWNKGKGHWDWGNDTEASMKLVARFHKPPDSINAGQPIPLTGIAQVGIHGLSAVEVAVVPWEKEQKDFFKLTPENALSWKAQLYEDADWQLATLLEPSEEYTHHHMRPELKGRIWGMDTNSGLPSVWPMPFTLCNWAIVLNSLPAGKYTLICRAVNRHGVAQPLPLPSPKSGMSAIQKHTIVVE</sequence>
<proteinExistence type="predicted"/>
<dbReference type="Gene3D" id="3.90.420.10">
    <property type="entry name" value="Oxidoreductase, molybdopterin-binding domain"/>
    <property type="match status" value="1"/>
</dbReference>
<dbReference type="InterPro" id="IPR008335">
    <property type="entry name" value="Mopterin_OxRdtase_euk"/>
</dbReference>
<gene>
    <name evidence="2" type="ORF">RZN69_06625</name>
</gene>
<dbReference type="EMBL" id="CP136920">
    <property type="protein sequence ID" value="WOO42760.1"/>
    <property type="molecule type" value="Genomic_DNA"/>
</dbReference>
<dbReference type="GO" id="GO:0020037">
    <property type="term" value="F:heme binding"/>
    <property type="evidence" value="ECO:0007669"/>
    <property type="project" value="TreeGrafter"/>
</dbReference>
<dbReference type="GO" id="GO:0008482">
    <property type="term" value="F:sulfite oxidase activity"/>
    <property type="evidence" value="ECO:0007669"/>
    <property type="project" value="TreeGrafter"/>
</dbReference>
<dbReference type="Pfam" id="PF00174">
    <property type="entry name" value="Oxidored_molyb"/>
    <property type="match status" value="1"/>
</dbReference>
<feature type="domain" description="Oxidoreductase molybdopterin-binding" evidence="1">
    <location>
        <begin position="58"/>
        <end position="223"/>
    </location>
</feature>
<dbReference type="PRINTS" id="PR00407">
    <property type="entry name" value="EUMOPTERIN"/>
</dbReference>
<dbReference type="PANTHER" id="PTHR19372">
    <property type="entry name" value="SULFITE REDUCTASE"/>
    <property type="match status" value="1"/>
</dbReference>
<keyword evidence="3" id="KW-1185">Reference proteome</keyword>
<accession>A0AAQ3LF39</accession>
<dbReference type="InterPro" id="IPR036374">
    <property type="entry name" value="OxRdtase_Mopterin-bd_sf"/>
</dbReference>
<organism evidence="2 3">
    <name type="scientific">Rubellicoccus peritrichatus</name>
    <dbReference type="NCBI Taxonomy" id="3080537"/>
    <lineage>
        <taxon>Bacteria</taxon>
        <taxon>Pseudomonadati</taxon>
        <taxon>Verrucomicrobiota</taxon>
        <taxon>Opitutia</taxon>
        <taxon>Puniceicoccales</taxon>
        <taxon>Cerasicoccaceae</taxon>
        <taxon>Rubellicoccus</taxon>
    </lineage>
</organism>
<protein>
    <submittedName>
        <fullName evidence="2">Molybdopterin-dependent oxidoreductase</fullName>
    </submittedName>
</protein>
<name>A0AAQ3LF39_9BACT</name>
<dbReference type="RefSeq" id="WP_317835287.1">
    <property type="nucleotide sequence ID" value="NZ_CP136920.1"/>
</dbReference>
<reference evidence="2 3" key="1">
    <citation type="submission" date="2023-10" db="EMBL/GenBank/DDBJ databases">
        <title>Rubellicoccus peritrichatus gen. nov., sp. nov., isolated from an algae of coral reef tank.</title>
        <authorList>
            <person name="Luo J."/>
        </authorList>
    </citation>
    <scope>NUCLEOTIDE SEQUENCE [LARGE SCALE GENOMIC DNA]</scope>
    <source>
        <strain evidence="2 3">CR14</strain>
    </source>
</reference>
<dbReference type="Proteomes" id="UP001304300">
    <property type="component" value="Chromosome"/>
</dbReference>
<dbReference type="SUPFAM" id="SSF56524">
    <property type="entry name" value="Oxidoreductase molybdopterin-binding domain"/>
    <property type="match status" value="1"/>
</dbReference>